<dbReference type="Proteomes" id="UP000186221">
    <property type="component" value="Unassembled WGS sequence"/>
</dbReference>
<sequence length="101" mass="10708">MDLSSDYSLADLPVLHGELQRLLSETSAPRIETGALNDASLALVQLLFSAHLSARSLGKRLEISCPEGGALARALEGFGFLEAVDTRPRLENGTWSGLTAA</sequence>
<keyword evidence="2" id="KW-1185">Reference proteome</keyword>
<protein>
    <submittedName>
        <fullName evidence="1">STAS domain-containing protein</fullName>
    </submittedName>
</protein>
<evidence type="ECO:0000313" key="1">
    <source>
        <dbReference type="EMBL" id="SIT20797.1"/>
    </source>
</evidence>
<dbReference type="STRING" id="453582.SAMN05421580_11623"/>
<dbReference type="EMBL" id="FTOG01000016">
    <property type="protein sequence ID" value="SIT20797.1"/>
    <property type="molecule type" value="Genomic_DNA"/>
</dbReference>
<dbReference type="AlphaFoldDB" id="A0A1N7QE00"/>
<organism evidence="1 2">
    <name type="scientific">Rhodobacter aestuarii</name>
    <dbReference type="NCBI Taxonomy" id="453582"/>
    <lineage>
        <taxon>Bacteria</taxon>
        <taxon>Pseudomonadati</taxon>
        <taxon>Pseudomonadota</taxon>
        <taxon>Alphaproteobacteria</taxon>
        <taxon>Rhodobacterales</taxon>
        <taxon>Rhodobacter group</taxon>
        <taxon>Rhodobacter</taxon>
    </lineage>
</organism>
<name>A0A1N7QE00_9RHOB</name>
<dbReference type="RefSeq" id="WP_076486369.1">
    <property type="nucleotide sequence ID" value="NZ_FTOG01000016.1"/>
</dbReference>
<evidence type="ECO:0000313" key="2">
    <source>
        <dbReference type="Proteomes" id="UP000186221"/>
    </source>
</evidence>
<gene>
    <name evidence="1" type="ORF">SAMN05421580_11623</name>
</gene>
<accession>A0A1N7QE00</accession>
<proteinExistence type="predicted"/>
<reference evidence="2" key="1">
    <citation type="submission" date="2017-01" db="EMBL/GenBank/DDBJ databases">
        <authorList>
            <person name="Varghese N."/>
            <person name="Submissions S."/>
        </authorList>
    </citation>
    <scope>NUCLEOTIDE SEQUENCE [LARGE SCALE GENOMIC DNA]</scope>
    <source>
        <strain evidence="2">DSM 19945</strain>
    </source>
</reference>